<dbReference type="EMBL" id="JACHLY010000001">
    <property type="protein sequence ID" value="MBB5997852.1"/>
    <property type="molecule type" value="Genomic_DNA"/>
</dbReference>
<dbReference type="AlphaFoldDB" id="A0A841E500"/>
<evidence type="ECO:0000313" key="2">
    <source>
        <dbReference type="EMBL" id="MBB5997852.1"/>
    </source>
</evidence>
<name>A0A841E500_9ACTN</name>
<protein>
    <recommendedName>
        <fullName evidence="1">DUF397 domain-containing protein</fullName>
    </recommendedName>
</protein>
<dbReference type="Proteomes" id="UP000578077">
    <property type="component" value="Unassembled WGS sequence"/>
</dbReference>
<gene>
    <name evidence="2" type="ORF">HNR25_001603</name>
</gene>
<organism evidence="2 3">
    <name type="scientific">Streptomonospora salina</name>
    <dbReference type="NCBI Taxonomy" id="104205"/>
    <lineage>
        <taxon>Bacteria</taxon>
        <taxon>Bacillati</taxon>
        <taxon>Actinomycetota</taxon>
        <taxon>Actinomycetes</taxon>
        <taxon>Streptosporangiales</taxon>
        <taxon>Nocardiopsidaceae</taxon>
        <taxon>Streptomonospora</taxon>
    </lineage>
</organism>
<comment type="caution">
    <text evidence="2">The sequence shown here is derived from an EMBL/GenBank/DDBJ whole genome shotgun (WGS) entry which is preliminary data.</text>
</comment>
<keyword evidence="3" id="KW-1185">Reference proteome</keyword>
<dbReference type="Pfam" id="PF04149">
    <property type="entry name" value="DUF397"/>
    <property type="match status" value="1"/>
</dbReference>
<dbReference type="RefSeq" id="WP_184634046.1">
    <property type="nucleotide sequence ID" value="NZ_BAABKT010000005.1"/>
</dbReference>
<evidence type="ECO:0000313" key="3">
    <source>
        <dbReference type="Proteomes" id="UP000578077"/>
    </source>
</evidence>
<feature type="domain" description="DUF397" evidence="1">
    <location>
        <begin position="8"/>
        <end position="60"/>
    </location>
</feature>
<reference evidence="2 3" key="1">
    <citation type="submission" date="2020-08" db="EMBL/GenBank/DDBJ databases">
        <title>Sequencing the genomes of 1000 actinobacteria strains.</title>
        <authorList>
            <person name="Klenk H.-P."/>
        </authorList>
    </citation>
    <scope>NUCLEOTIDE SEQUENCE [LARGE SCALE GENOMIC DNA]</scope>
    <source>
        <strain evidence="2 3">DSM 44593</strain>
    </source>
</reference>
<dbReference type="InterPro" id="IPR007278">
    <property type="entry name" value="DUF397"/>
</dbReference>
<evidence type="ECO:0000259" key="1">
    <source>
        <dbReference type="Pfam" id="PF04149"/>
    </source>
</evidence>
<proteinExistence type="predicted"/>
<accession>A0A841E500</accession>
<sequence>MPETPELNFRKSSYSGPTTQDCVEVADTVGASAMRDSKDPDAGHILFPASEWGAFMEDVKAGRL</sequence>